<protein>
    <recommendedName>
        <fullName evidence="2">HicB-like antitoxin of toxin-antitoxin system domain-containing protein</fullName>
    </recommendedName>
</protein>
<dbReference type="Gene3D" id="3.30.160.250">
    <property type="match status" value="1"/>
</dbReference>
<dbReference type="AlphaFoldDB" id="A0A0F8Z3R5"/>
<accession>A0A0F8Z3R5</accession>
<dbReference type="EMBL" id="LAZR01053456">
    <property type="protein sequence ID" value="KKK80705.1"/>
    <property type="molecule type" value="Genomic_DNA"/>
</dbReference>
<reference evidence="1" key="1">
    <citation type="journal article" date="2015" name="Nature">
        <title>Complex archaea that bridge the gap between prokaryotes and eukaryotes.</title>
        <authorList>
            <person name="Spang A."/>
            <person name="Saw J.H."/>
            <person name="Jorgensen S.L."/>
            <person name="Zaremba-Niedzwiedzka K."/>
            <person name="Martijn J."/>
            <person name="Lind A.E."/>
            <person name="van Eijk R."/>
            <person name="Schleper C."/>
            <person name="Guy L."/>
            <person name="Ettema T.J."/>
        </authorList>
    </citation>
    <scope>NUCLEOTIDE SEQUENCE</scope>
</reference>
<evidence type="ECO:0008006" key="2">
    <source>
        <dbReference type="Google" id="ProtNLM"/>
    </source>
</evidence>
<evidence type="ECO:0000313" key="1">
    <source>
        <dbReference type="EMBL" id="KKK80705.1"/>
    </source>
</evidence>
<name>A0A0F8Z3R5_9ZZZZ</name>
<comment type="caution">
    <text evidence="1">The sequence shown here is derived from an EMBL/GenBank/DDBJ whole genome shotgun (WGS) entry which is preliminary data.</text>
</comment>
<organism evidence="1">
    <name type="scientific">marine sediment metagenome</name>
    <dbReference type="NCBI Taxonomy" id="412755"/>
    <lineage>
        <taxon>unclassified sequences</taxon>
        <taxon>metagenomes</taxon>
        <taxon>ecological metagenomes</taxon>
    </lineage>
</organism>
<dbReference type="SUPFAM" id="SSF143100">
    <property type="entry name" value="TTHA1013/TTHA0281-like"/>
    <property type="match status" value="1"/>
</dbReference>
<sequence>MEYTFKIIIEECEEGGYYAECPAFQGCHVECESYEENNEEIPVDNFSIASVRVPV</sequence>
<proteinExistence type="predicted"/>
<dbReference type="InterPro" id="IPR035069">
    <property type="entry name" value="TTHA1013/TTHA0281-like"/>
</dbReference>
<gene>
    <name evidence="1" type="ORF">LCGC14_2820840</name>
</gene>